<dbReference type="eggNOG" id="KOG4475">
    <property type="taxonomic scope" value="Eukaryota"/>
</dbReference>
<dbReference type="InParanoid" id="A8X5V7"/>
<dbReference type="PANTHER" id="PTHR12231">
    <property type="entry name" value="CTX-RELATED TYPE I TRANSMEMBRANE PROTEIN"/>
    <property type="match status" value="1"/>
</dbReference>
<feature type="region of interest" description="Disordered" evidence="5">
    <location>
        <begin position="362"/>
        <end position="443"/>
    </location>
</feature>
<evidence type="ECO:0000256" key="4">
    <source>
        <dbReference type="ARBA" id="ARBA00023319"/>
    </source>
</evidence>
<feature type="chain" id="PRO_5002731808" evidence="7">
    <location>
        <begin position="20"/>
        <end position="965"/>
    </location>
</feature>
<dbReference type="HOGENOM" id="CLU_311060_0_0_1"/>
<dbReference type="InterPro" id="IPR007110">
    <property type="entry name" value="Ig-like_dom"/>
</dbReference>
<dbReference type="PROSITE" id="PS50853">
    <property type="entry name" value="FN3"/>
    <property type="match status" value="1"/>
</dbReference>
<accession>A8X5V7</accession>
<keyword evidence="2" id="KW-0677">Repeat</keyword>
<feature type="compositionally biased region" description="Basic and acidic residues" evidence="5">
    <location>
        <begin position="744"/>
        <end position="759"/>
    </location>
</feature>
<evidence type="ECO:0000256" key="6">
    <source>
        <dbReference type="SAM" id="Phobius"/>
    </source>
</evidence>
<keyword evidence="6" id="KW-0812">Transmembrane</keyword>
<name>A8X5V7_CAEBR</name>
<dbReference type="SMART" id="SM00060">
    <property type="entry name" value="FN3"/>
    <property type="match status" value="2"/>
</dbReference>
<keyword evidence="11" id="KW-1185">Reference proteome</keyword>
<evidence type="ECO:0000256" key="3">
    <source>
        <dbReference type="ARBA" id="ARBA00023157"/>
    </source>
</evidence>
<keyword evidence="6" id="KW-1133">Transmembrane helix</keyword>
<dbReference type="SUPFAM" id="SSF49265">
    <property type="entry name" value="Fibronectin type III"/>
    <property type="match status" value="1"/>
</dbReference>
<dbReference type="InterPro" id="IPR003599">
    <property type="entry name" value="Ig_sub"/>
</dbReference>
<evidence type="ECO:0000256" key="5">
    <source>
        <dbReference type="SAM" id="MobiDB-lite"/>
    </source>
</evidence>
<keyword evidence="6" id="KW-0472">Membrane</keyword>
<dbReference type="GO" id="GO:0098632">
    <property type="term" value="F:cell-cell adhesion mediator activity"/>
    <property type="evidence" value="ECO:0000318"/>
    <property type="project" value="GO_Central"/>
</dbReference>
<proteinExistence type="predicted"/>
<feature type="domain" description="Ig-like" evidence="8">
    <location>
        <begin position="225"/>
        <end position="318"/>
    </location>
</feature>
<feature type="signal peptide" evidence="7">
    <location>
        <begin position="1"/>
        <end position="19"/>
    </location>
</feature>
<feature type="region of interest" description="Disordered" evidence="5">
    <location>
        <begin position="940"/>
        <end position="965"/>
    </location>
</feature>
<dbReference type="Proteomes" id="UP000008549">
    <property type="component" value="Unassembled WGS sequence"/>
</dbReference>
<evidence type="ECO:0000256" key="2">
    <source>
        <dbReference type="ARBA" id="ARBA00022737"/>
    </source>
</evidence>
<feature type="domain" description="Ig-like" evidence="8">
    <location>
        <begin position="323"/>
        <end position="492"/>
    </location>
</feature>
<dbReference type="InterPro" id="IPR013098">
    <property type="entry name" value="Ig_I-set"/>
</dbReference>
<feature type="domain" description="Ig-like" evidence="8">
    <location>
        <begin position="165"/>
        <end position="220"/>
    </location>
</feature>
<evidence type="ECO:0000256" key="1">
    <source>
        <dbReference type="ARBA" id="ARBA00022729"/>
    </source>
</evidence>
<feature type="domain" description="Fibronectin type-III" evidence="9">
    <location>
        <begin position="701"/>
        <end position="799"/>
    </location>
</feature>
<dbReference type="STRING" id="6238.A8X5V7"/>
<dbReference type="CDD" id="cd00063">
    <property type="entry name" value="FN3"/>
    <property type="match status" value="2"/>
</dbReference>
<dbReference type="GO" id="GO:0005886">
    <property type="term" value="C:plasma membrane"/>
    <property type="evidence" value="ECO:0000318"/>
    <property type="project" value="GO_Central"/>
</dbReference>
<dbReference type="FunFam" id="2.60.40.10:FF:002118">
    <property type="entry name" value="Neural cell adhesion molecule 3"/>
    <property type="match status" value="1"/>
</dbReference>
<feature type="domain" description="Ig-like" evidence="8">
    <location>
        <begin position="15"/>
        <end position="115"/>
    </location>
</feature>
<sequence length="965" mass="107505">MTTTLWLSLLFIGLPTVSGWTLTVSPSEERLQNRRSGDNFLAVCKVKDFDGAASDVKIEWFRDGKLIPRFGSTMTIERTYSNQLMINRPKISDGGKYTCQTEIHGEKQEISADISFVGKWFDVQIPQNSSMYKTSNTLKRELVLKSSAKWWELINSRCFGSLMALPWTKVSVSTSQRGYEFSENNQILYIPHFTAKKDDGVYNCNAAQYSSFETLSVNVTGYARPTITVFDVPNGNRGIEGHTIELKCGAVGKPKPAYEWFFEECIFQDDEVPIARSDKHNVDEGLLIIESLNSEDAGTYKCIANNTVGTNERSFELSVFLKPKVDLKHDHVVKEGEDVELVCSYNGGGHVTAKFTSGSREFTVKKDHSEEVHSEEIPKEETDSQETGTKEPSTSEETATTDEEIEIKSADSSDNDENEETTASNNDEDDHADEQEESKRWKRFADDVNSERITLQAEENKLILHIKNIALEDAADYTCAVTNDAGTTNKVTQVGIIHPPTLRHYTGPHVRSFNGNTVSIYCDVSAVPSPKWHWYKDGKEVEANGASVQIDTQASSTKLTLETFYGSDNFGVYICKADNGVGKLEKQIEVIKVVAPPTPEGMDCKKLIYPNYGKCAVYSDLYEKEESKPQTIDFLVAKFEEMESDYNWNHARAVSVPFEEDITIPDLAPNTQYVVKARAVNEAGHSDYTEEINFETTDPWVPQSPQQVTMKCSDYCTVSWDTPNSHGSPLLKYRITIQEMRLKNANESKEEEEHHEKTESTSSSQNSGEDEDSVDNVESTTGDNESEESTENTENASIEITEHHETSLTNQHSAEILPTDPTTSVERDSLEMVAYGSLMVLEVDASENQLQLTNIKSHSYYKVAVSAENAIGQGEPAEFEHQTNESPTKYDEGFDTTHLTIAIAIGVLVLLLLIDLGCYITNRCGLISCICLNLCGKSSGGKQSDLESGRSGPESNRLLDSSGAR</sequence>
<dbReference type="SUPFAM" id="SSF48726">
    <property type="entry name" value="Immunoglobulin"/>
    <property type="match status" value="4"/>
</dbReference>
<dbReference type="CDD" id="cd00096">
    <property type="entry name" value="Ig"/>
    <property type="match status" value="1"/>
</dbReference>
<reference evidence="10 11" key="1">
    <citation type="journal article" date="2003" name="PLoS Biol.">
        <title>The genome sequence of Caenorhabditis briggsae: a platform for comparative genomics.</title>
        <authorList>
            <person name="Stein L.D."/>
            <person name="Bao Z."/>
            <person name="Blasiar D."/>
            <person name="Blumenthal T."/>
            <person name="Brent M.R."/>
            <person name="Chen N."/>
            <person name="Chinwalla A."/>
            <person name="Clarke L."/>
            <person name="Clee C."/>
            <person name="Coghlan A."/>
            <person name="Coulson A."/>
            <person name="D'Eustachio P."/>
            <person name="Fitch D.H."/>
            <person name="Fulton L.A."/>
            <person name="Fulton R.E."/>
            <person name="Griffiths-Jones S."/>
            <person name="Harris T.W."/>
            <person name="Hillier L.W."/>
            <person name="Kamath R."/>
            <person name="Kuwabara P.E."/>
            <person name="Mardis E.R."/>
            <person name="Marra M.A."/>
            <person name="Miner T.L."/>
            <person name="Minx P."/>
            <person name="Mullikin J.C."/>
            <person name="Plumb R.W."/>
            <person name="Rogers J."/>
            <person name="Schein J.E."/>
            <person name="Sohrmann M."/>
            <person name="Spieth J."/>
            <person name="Stajich J.E."/>
            <person name="Wei C."/>
            <person name="Willey D."/>
            <person name="Wilson R.K."/>
            <person name="Durbin R."/>
            <person name="Waterston R.H."/>
        </authorList>
    </citation>
    <scope>NUCLEOTIDE SEQUENCE [LARGE SCALE GENOMIC DNA]</scope>
    <source>
        <strain evidence="10 11">AF16</strain>
    </source>
</reference>
<evidence type="ECO:0000256" key="7">
    <source>
        <dbReference type="SAM" id="SignalP"/>
    </source>
</evidence>
<evidence type="ECO:0000313" key="12">
    <source>
        <dbReference type="WormBase" id="CBG08127"/>
    </source>
</evidence>
<feature type="transmembrane region" description="Helical" evidence="6">
    <location>
        <begin position="899"/>
        <end position="920"/>
    </location>
</feature>
<dbReference type="FunCoup" id="A8X5V7">
    <property type="interactions" value="1020"/>
</dbReference>
<dbReference type="InterPro" id="IPR036116">
    <property type="entry name" value="FN3_sf"/>
</dbReference>
<dbReference type="PROSITE" id="PS50835">
    <property type="entry name" value="IG_LIKE"/>
    <property type="match status" value="5"/>
</dbReference>
<dbReference type="InterPro" id="IPR036179">
    <property type="entry name" value="Ig-like_dom_sf"/>
</dbReference>
<dbReference type="InterPro" id="IPR003598">
    <property type="entry name" value="Ig_sub2"/>
</dbReference>
<keyword evidence="1 7" id="KW-0732">Signal</keyword>
<dbReference type="GO" id="GO:0007156">
    <property type="term" value="P:homophilic cell adhesion via plasma membrane adhesion molecules"/>
    <property type="evidence" value="ECO:0000318"/>
    <property type="project" value="GO_Central"/>
</dbReference>
<dbReference type="InterPro" id="IPR013783">
    <property type="entry name" value="Ig-like_fold"/>
</dbReference>
<evidence type="ECO:0000313" key="10">
    <source>
        <dbReference type="EMBL" id="CAP28018.2"/>
    </source>
</evidence>
<keyword evidence="4" id="KW-0393">Immunoglobulin domain</keyword>
<dbReference type="FunFam" id="2.60.40.10:FF:000032">
    <property type="entry name" value="palladin isoform X1"/>
    <property type="match status" value="1"/>
</dbReference>
<keyword evidence="3" id="KW-1015">Disulfide bond</keyword>
<dbReference type="Pfam" id="PF07679">
    <property type="entry name" value="I-set"/>
    <property type="match status" value="4"/>
</dbReference>
<dbReference type="WormBase" id="CBG08127">
    <property type="protein sequence ID" value="CBP40042"/>
    <property type="gene ID" value="WBGene00029985"/>
    <property type="gene designation" value="Cbr-ncam-1"/>
</dbReference>
<dbReference type="InterPro" id="IPR051170">
    <property type="entry name" value="Neural/epithelial_adhesion"/>
</dbReference>
<evidence type="ECO:0000259" key="9">
    <source>
        <dbReference type="PROSITE" id="PS50853"/>
    </source>
</evidence>
<organism evidence="10 11">
    <name type="scientific">Caenorhabditis briggsae</name>
    <dbReference type="NCBI Taxonomy" id="6238"/>
    <lineage>
        <taxon>Eukaryota</taxon>
        <taxon>Metazoa</taxon>
        <taxon>Ecdysozoa</taxon>
        <taxon>Nematoda</taxon>
        <taxon>Chromadorea</taxon>
        <taxon>Rhabditida</taxon>
        <taxon>Rhabditina</taxon>
        <taxon>Rhabditomorpha</taxon>
        <taxon>Rhabditoidea</taxon>
        <taxon>Rhabditidae</taxon>
        <taxon>Peloderinae</taxon>
        <taxon>Caenorhabditis</taxon>
    </lineage>
</organism>
<feature type="compositionally biased region" description="Acidic residues" evidence="5">
    <location>
        <begin position="413"/>
        <end position="436"/>
    </location>
</feature>
<dbReference type="GO" id="GO:0007411">
    <property type="term" value="P:axon guidance"/>
    <property type="evidence" value="ECO:0000318"/>
    <property type="project" value="GO_Central"/>
</dbReference>
<dbReference type="PANTHER" id="PTHR12231:SF253">
    <property type="entry name" value="DPR-INTERACTING PROTEIN ETA, ISOFORM B-RELATED"/>
    <property type="match status" value="1"/>
</dbReference>
<feature type="compositionally biased region" description="Basic and acidic residues" evidence="5">
    <location>
        <begin position="362"/>
        <end position="382"/>
    </location>
</feature>
<dbReference type="Gene3D" id="2.60.40.10">
    <property type="entry name" value="Immunoglobulins"/>
    <property type="match status" value="6"/>
</dbReference>
<dbReference type="OMA" id="HTIELKC"/>
<dbReference type="GO" id="GO:0030424">
    <property type="term" value="C:axon"/>
    <property type="evidence" value="ECO:0000318"/>
    <property type="project" value="GO_Central"/>
</dbReference>
<evidence type="ECO:0000259" key="8">
    <source>
        <dbReference type="PROSITE" id="PS50835"/>
    </source>
</evidence>
<reference evidence="10 11" key="2">
    <citation type="journal article" date="2011" name="PLoS Genet.">
        <title>Caenorhabditis briggsae recombinant inbred line genotypes reveal inter-strain incompatibility and the evolution of recombination.</title>
        <authorList>
            <person name="Ross J.A."/>
            <person name="Koboldt D.C."/>
            <person name="Staisch J.E."/>
            <person name="Chamberlin H.M."/>
            <person name="Gupta B.P."/>
            <person name="Miller R.D."/>
            <person name="Baird S.E."/>
            <person name="Haag E.S."/>
        </authorList>
    </citation>
    <scope>NUCLEOTIDE SEQUENCE [LARGE SCALE GENOMIC DNA]</scope>
    <source>
        <strain evidence="10 11">AF16</strain>
    </source>
</reference>
<protein>
    <submittedName>
        <fullName evidence="10">Protein CBR-NCAM-1</fullName>
    </submittedName>
</protein>
<feature type="domain" description="Ig-like" evidence="8">
    <location>
        <begin position="500"/>
        <end position="591"/>
    </location>
</feature>
<dbReference type="FunFam" id="2.60.40.10:FF:003337">
    <property type="match status" value="1"/>
</dbReference>
<dbReference type="InterPro" id="IPR003961">
    <property type="entry name" value="FN3_dom"/>
</dbReference>
<feature type="region of interest" description="Disordered" evidence="5">
    <location>
        <begin position="744"/>
        <end position="795"/>
    </location>
</feature>
<dbReference type="EMBL" id="HE600971">
    <property type="protein sequence ID" value="CAP28018.2"/>
    <property type="molecule type" value="Genomic_DNA"/>
</dbReference>
<dbReference type="SMART" id="SM00408">
    <property type="entry name" value="IGc2"/>
    <property type="match status" value="4"/>
</dbReference>
<dbReference type="SMART" id="SM00409">
    <property type="entry name" value="IG"/>
    <property type="match status" value="4"/>
</dbReference>
<dbReference type="GO" id="GO:0070593">
    <property type="term" value="P:dendrite self-avoidance"/>
    <property type="evidence" value="ECO:0000318"/>
    <property type="project" value="GO_Central"/>
</dbReference>
<evidence type="ECO:0000313" key="11">
    <source>
        <dbReference type="Proteomes" id="UP000008549"/>
    </source>
</evidence>
<gene>
    <name evidence="12" type="primary">ncam-1</name>
    <name evidence="10" type="synonym">Cbr-ncam-1</name>
    <name evidence="12" type="ORF">CBG08127</name>
    <name evidence="10" type="ORF">CBG_08127</name>
</gene>
<dbReference type="AlphaFoldDB" id="A8X5V7"/>